<evidence type="ECO:0000313" key="10">
    <source>
        <dbReference type="Proteomes" id="UP000315636"/>
    </source>
</evidence>
<dbReference type="PROSITE" id="PS51918">
    <property type="entry name" value="RADICAL_SAM"/>
    <property type="match status" value="1"/>
</dbReference>
<organism evidence="9 10">
    <name type="scientific">Melghirimyces algeriensis</name>
    <dbReference type="NCBI Taxonomy" id="910412"/>
    <lineage>
        <taxon>Bacteria</taxon>
        <taxon>Bacillati</taxon>
        <taxon>Bacillota</taxon>
        <taxon>Bacilli</taxon>
        <taxon>Bacillales</taxon>
        <taxon>Thermoactinomycetaceae</taxon>
        <taxon>Melghirimyces</taxon>
    </lineage>
</organism>
<dbReference type="SUPFAM" id="SSF102114">
    <property type="entry name" value="Radical SAM enzymes"/>
    <property type="match status" value="1"/>
</dbReference>
<dbReference type="Gene3D" id="3.20.20.70">
    <property type="entry name" value="Aldolase class I"/>
    <property type="match status" value="1"/>
</dbReference>
<protein>
    <submittedName>
        <fullName evidence="9">Lysine 2,3-aminomutase</fullName>
    </submittedName>
</protein>
<evidence type="ECO:0000256" key="3">
    <source>
        <dbReference type="ARBA" id="ARBA00022691"/>
    </source>
</evidence>
<dbReference type="GO" id="GO:0003824">
    <property type="term" value="F:catalytic activity"/>
    <property type="evidence" value="ECO:0007669"/>
    <property type="project" value="InterPro"/>
</dbReference>
<dbReference type="Proteomes" id="UP000315636">
    <property type="component" value="Unassembled WGS sequence"/>
</dbReference>
<dbReference type="SFLD" id="SFLDS00029">
    <property type="entry name" value="Radical_SAM"/>
    <property type="match status" value="1"/>
</dbReference>
<dbReference type="GO" id="GO:0051539">
    <property type="term" value="F:4 iron, 4 sulfur cluster binding"/>
    <property type="evidence" value="ECO:0007669"/>
    <property type="project" value="UniProtKB-KW"/>
</dbReference>
<dbReference type="AlphaFoldDB" id="A0A521E2M8"/>
<dbReference type="InterPro" id="IPR013785">
    <property type="entry name" value="Aldolase_TIM"/>
</dbReference>
<dbReference type="GO" id="GO:0046872">
    <property type="term" value="F:metal ion binding"/>
    <property type="evidence" value="ECO:0007669"/>
    <property type="project" value="UniProtKB-KW"/>
</dbReference>
<dbReference type="SFLD" id="SFLDG01070">
    <property type="entry name" value="PLP-dependent"/>
    <property type="match status" value="1"/>
</dbReference>
<name>A0A521E2M8_9BACL</name>
<dbReference type="RefSeq" id="WP_142505960.1">
    <property type="nucleotide sequence ID" value="NZ_FXTI01000007.1"/>
</dbReference>
<keyword evidence="4" id="KW-0479">Metal-binding</keyword>
<dbReference type="CDD" id="cd01335">
    <property type="entry name" value="Radical_SAM"/>
    <property type="match status" value="1"/>
</dbReference>
<dbReference type="OrthoDB" id="9768064at2"/>
<keyword evidence="3" id="KW-0949">S-adenosyl-L-methionine</keyword>
<proteinExistence type="predicted"/>
<sequence length="377" mass="42855">MSSVSDRPTGKTEREMVREVIGKYRTKISPSLTRLVKRSDAVAKQFMPSPFESLNFGTDKPFEEGKNNQGIYGLERVYEDRAVLTPYFECSAYCRYCFKKSRTLAGEAKRMSDENIDQAIRFIESDDRIRTVLITGGDPFVDAPLLEKVLDRVFPIPHIRNIRIGTRNILFSPETVTEELADMIARYKRIDEGQPHLSKNISIGLSINHVDELTPQVVQAYQRFIRRGVSVRGQVVLLKGVNDNAQAIRELAEAFLSTGIVPYYLFHCMPVVGAKHFRTSVQKGIQIIQDLAAYSGTTAFQYVYVTPVGKHRIGPNHPLDYVEIDGERFIRATTPYKAADYLKFSDSEKLPPLHDVDENGYIVSHYLDGHDEEEVLR</sequence>
<dbReference type="InterPro" id="IPR003739">
    <property type="entry name" value="Lys_aminomutase/Glu_NH3_mut"/>
</dbReference>
<comment type="cofactor">
    <cofactor evidence="1">
        <name>pyridoxal 5'-phosphate</name>
        <dbReference type="ChEBI" id="CHEBI:597326"/>
    </cofactor>
</comment>
<dbReference type="Pfam" id="PF04055">
    <property type="entry name" value="Radical_SAM"/>
    <property type="match status" value="1"/>
</dbReference>
<keyword evidence="2" id="KW-0004">4Fe-4S</keyword>
<evidence type="ECO:0000256" key="7">
    <source>
        <dbReference type="ARBA" id="ARBA00023014"/>
    </source>
</evidence>
<gene>
    <name evidence="9" type="ORF">SAMN06264849_107160</name>
</gene>
<keyword evidence="10" id="KW-1185">Reference proteome</keyword>
<keyword evidence="5" id="KW-0663">Pyridoxal phosphate</keyword>
<accession>A0A521E2M8</accession>
<evidence type="ECO:0000256" key="4">
    <source>
        <dbReference type="ARBA" id="ARBA00022723"/>
    </source>
</evidence>
<keyword evidence="6" id="KW-0408">Iron</keyword>
<reference evidence="9 10" key="1">
    <citation type="submission" date="2017-05" db="EMBL/GenBank/DDBJ databases">
        <authorList>
            <person name="Varghese N."/>
            <person name="Submissions S."/>
        </authorList>
    </citation>
    <scope>NUCLEOTIDE SEQUENCE [LARGE SCALE GENOMIC DNA]</scope>
    <source>
        <strain evidence="9 10">DSM 45474</strain>
    </source>
</reference>
<evidence type="ECO:0000313" key="9">
    <source>
        <dbReference type="EMBL" id="SMO78227.1"/>
    </source>
</evidence>
<evidence type="ECO:0000256" key="5">
    <source>
        <dbReference type="ARBA" id="ARBA00022898"/>
    </source>
</evidence>
<evidence type="ECO:0000259" key="8">
    <source>
        <dbReference type="PROSITE" id="PS51918"/>
    </source>
</evidence>
<feature type="domain" description="Radical SAM core" evidence="8">
    <location>
        <begin position="76"/>
        <end position="298"/>
    </location>
</feature>
<evidence type="ECO:0000256" key="2">
    <source>
        <dbReference type="ARBA" id="ARBA00022485"/>
    </source>
</evidence>
<evidence type="ECO:0000256" key="6">
    <source>
        <dbReference type="ARBA" id="ARBA00023004"/>
    </source>
</evidence>
<dbReference type="PANTHER" id="PTHR30538:SF0">
    <property type="entry name" value="L-LYSINE 2,3-AMINOMUTASE AQ_1632-RELATED"/>
    <property type="match status" value="1"/>
</dbReference>
<dbReference type="PANTHER" id="PTHR30538">
    <property type="entry name" value="LYSINE 2,3-AMINOMUTASE-RELATED"/>
    <property type="match status" value="1"/>
</dbReference>
<keyword evidence="7" id="KW-0411">Iron-sulfur</keyword>
<dbReference type="InterPro" id="IPR058240">
    <property type="entry name" value="rSAM_sf"/>
</dbReference>
<evidence type="ECO:0000256" key="1">
    <source>
        <dbReference type="ARBA" id="ARBA00001933"/>
    </source>
</evidence>
<dbReference type="EMBL" id="FXTI01000007">
    <property type="protein sequence ID" value="SMO78227.1"/>
    <property type="molecule type" value="Genomic_DNA"/>
</dbReference>
<dbReference type="InterPro" id="IPR007197">
    <property type="entry name" value="rSAM"/>
</dbReference>